<name>A0ABR0EV93_ZASCE</name>
<feature type="domain" description="C2H2-type" evidence="7">
    <location>
        <begin position="118"/>
        <end position="150"/>
    </location>
</feature>
<feature type="region of interest" description="Disordered" evidence="6">
    <location>
        <begin position="67"/>
        <end position="87"/>
    </location>
</feature>
<dbReference type="PANTHER" id="PTHR19818:SF139">
    <property type="entry name" value="PAIR-RULE PROTEIN ODD-PAIRED"/>
    <property type="match status" value="1"/>
</dbReference>
<evidence type="ECO:0000256" key="3">
    <source>
        <dbReference type="ARBA" id="ARBA00022771"/>
    </source>
</evidence>
<evidence type="ECO:0000313" key="8">
    <source>
        <dbReference type="EMBL" id="KAK4505180.1"/>
    </source>
</evidence>
<reference evidence="8 9" key="1">
    <citation type="journal article" date="2023" name="G3 (Bethesda)">
        <title>A chromosome-level genome assembly of Zasmidium syzygii isolated from banana leaves.</title>
        <authorList>
            <person name="van Westerhoven A.C."/>
            <person name="Mehrabi R."/>
            <person name="Talebi R."/>
            <person name="Steentjes M.B.F."/>
            <person name="Corcolon B."/>
            <person name="Chong P.A."/>
            <person name="Kema G.H.J."/>
            <person name="Seidl M.F."/>
        </authorList>
    </citation>
    <scope>NUCLEOTIDE SEQUENCE [LARGE SCALE GENOMIC DNA]</scope>
    <source>
        <strain evidence="8 9">P124</strain>
    </source>
</reference>
<evidence type="ECO:0000313" key="9">
    <source>
        <dbReference type="Proteomes" id="UP001305779"/>
    </source>
</evidence>
<keyword evidence="9" id="KW-1185">Reference proteome</keyword>
<comment type="caution">
    <text evidence="8">The sequence shown here is derived from an EMBL/GenBank/DDBJ whole genome shotgun (WGS) entry which is preliminary data.</text>
</comment>
<evidence type="ECO:0000256" key="4">
    <source>
        <dbReference type="ARBA" id="ARBA00022833"/>
    </source>
</evidence>
<keyword evidence="2" id="KW-0677">Repeat</keyword>
<sequence>MSDEVSHEMQLEWVEPEMELDWTWMQEVDWPAFEAETSRQHPHTDNVNDGMSTTIELGNVETYHHRSLDEHKESGSHKKTLGPQPDPEVAQNAIVNVFSTGQGPDLGDDGTDNFSEQYRCTIDGCNYKSTFARLAELKRHVNTKHSREKPFVCTVSGCFKHQRAPAFARPDKLTAHIRAVHDSTKLTSCPNTACGVQLPLILLGIHARSTHHGGTKIEQSKRLAVHHGSDTSHTKWRYLQCGKKLRLQQFIDHVLSHSLEQQKQMEQDLKKLNYVFIRAQQVESSVGRPDELRVPYGTGLRRGPSEI</sequence>
<protein>
    <recommendedName>
        <fullName evidence="7">C2H2-type domain-containing protein</fullName>
    </recommendedName>
</protein>
<dbReference type="PROSITE" id="PS50157">
    <property type="entry name" value="ZINC_FINGER_C2H2_2"/>
    <property type="match status" value="1"/>
</dbReference>
<dbReference type="Proteomes" id="UP001305779">
    <property type="component" value="Unassembled WGS sequence"/>
</dbReference>
<dbReference type="Gene3D" id="3.30.160.60">
    <property type="entry name" value="Classic Zinc Finger"/>
    <property type="match status" value="2"/>
</dbReference>
<feature type="compositionally biased region" description="Basic and acidic residues" evidence="6">
    <location>
        <begin position="67"/>
        <end position="76"/>
    </location>
</feature>
<gene>
    <name evidence="8" type="ORF">PRZ48_003143</name>
</gene>
<keyword evidence="4" id="KW-0862">Zinc</keyword>
<organism evidence="8 9">
    <name type="scientific">Zasmidium cellare</name>
    <name type="common">Wine cellar mold</name>
    <name type="synonym">Racodium cellare</name>
    <dbReference type="NCBI Taxonomy" id="395010"/>
    <lineage>
        <taxon>Eukaryota</taxon>
        <taxon>Fungi</taxon>
        <taxon>Dikarya</taxon>
        <taxon>Ascomycota</taxon>
        <taxon>Pezizomycotina</taxon>
        <taxon>Dothideomycetes</taxon>
        <taxon>Dothideomycetidae</taxon>
        <taxon>Mycosphaerellales</taxon>
        <taxon>Mycosphaerellaceae</taxon>
        <taxon>Zasmidium</taxon>
    </lineage>
</organism>
<dbReference type="InterPro" id="IPR036236">
    <property type="entry name" value="Znf_C2H2_sf"/>
</dbReference>
<keyword evidence="1" id="KW-0479">Metal-binding</keyword>
<dbReference type="SUPFAM" id="SSF57667">
    <property type="entry name" value="beta-beta-alpha zinc fingers"/>
    <property type="match status" value="1"/>
</dbReference>
<proteinExistence type="predicted"/>
<evidence type="ECO:0000256" key="1">
    <source>
        <dbReference type="ARBA" id="ARBA00022723"/>
    </source>
</evidence>
<dbReference type="InterPro" id="IPR050329">
    <property type="entry name" value="GLI_C2H2-zinc-finger"/>
</dbReference>
<evidence type="ECO:0000256" key="5">
    <source>
        <dbReference type="PROSITE-ProRule" id="PRU00042"/>
    </source>
</evidence>
<evidence type="ECO:0000256" key="2">
    <source>
        <dbReference type="ARBA" id="ARBA00022737"/>
    </source>
</evidence>
<dbReference type="EMBL" id="JAXOVC010000002">
    <property type="protein sequence ID" value="KAK4505180.1"/>
    <property type="molecule type" value="Genomic_DNA"/>
</dbReference>
<dbReference type="SMART" id="SM00355">
    <property type="entry name" value="ZnF_C2H2"/>
    <property type="match status" value="3"/>
</dbReference>
<evidence type="ECO:0000256" key="6">
    <source>
        <dbReference type="SAM" id="MobiDB-lite"/>
    </source>
</evidence>
<dbReference type="PANTHER" id="PTHR19818">
    <property type="entry name" value="ZINC FINGER PROTEIN ZIC AND GLI"/>
    <property type="match status" value="1"/>
</dbReference>
<evidence type="ECO:0000259" key="7">
    <source>
        <dbReference type="PROSITE" id="PS50157"/>
    </source>
</evidence>
<keyword evidence="3 5" id="KW-0863">Zinc-finger</keyword>
<dbReference type="InterPro" id="IPR013087">
    <property type="entry name" value="Znf_C2H2_type"/>
</dbReference>
<accession>A0ABR0EV93</accession>